<keyword evidence="12" id="KW-1185">Reference proteome</keyword>
<dbReference type="PROSITE" id="PS50850">
    <property type="entry name" value="MFS"/>
    <property type="match status" value="1"/>
</dbReference>
<organism evidence="11 12">
    <name type="scientific">Coniella lustricola</name>
    <dbReference type="NCBI Taxonomy" id="2025994"/>
    <lineage>
        <taxon>Eukaryota</taxon>
        <taxon>Fungi</taxon>
        <taxon>Dikarya</taxon>
        <taxon>Ascomycota</taxon>
        <taxon>Pezizomycotina</taxon>
        <taxon>Sordariomycetes</taxon>
        <taxon>Sordariomycetidae</taxon>
        <taxon>Diaporthales</taxon>
        <taxon>Schizoparmaceae</taxon>
        <taxon>Coniella</taxon>
    </lineage>
</organism>
<dbReference type="InterPro" id="IPR005829">
    <property type="entry name" value="Sugar_transporter_CS"/>
</dbReference>
<sequence length="535" mass="57363">MPSYFGLRGRSLEAAIIWAVILPSYLLFGYNNAVAGGLLSLPSWTSTFPRIDTATTTGAEKAANSRVQGTVVALYTLGCFFGALDCIWLGDRLGRKRTIMFGAAVNLLGALLQASSFALPQLVVGRLVSGFGLGHLTATAPNWQAECSRANHRGAVVLLESVFISAGLAVAAWISFAVSHAPGSVTWRFPLALSAFWSLLILLATPHMPESPRWLLAKGKLDEARRTLAALQNVDLAHAAVQAQVAEIQESLALAGQAKFRDVFCNGEARLLHRTCLAAAGQMFQQMSGINALAFYQETIFESDLGLPATTARIIAASVFTWQTLCSPVGVLTVDRFGRRKLMLFSAAGMGVCMAIIAGGSSQPNNSSAIAAAAAFIFMFSFFFPTGFLGLTFLYAAEIAPLSHRSSITAISTGSAWLFNFVVAEITPVGFSTIGYRYPIVYACINLFLTFPSVYFFFPETSGRHLEEVDLIFRHSRSIFDTVSISKKLPRDAASRAMEGQEAAAASAEKEAEMAPVARHHSHPPGLDGADSPKV</sequence>
<protein>
    <submittedName>
        <fullName evidence="11">General substrate transporter</fullName>
    </submittedName>
</protein>
<dbReference type="EMBL" id="KZ678439">
    <property type="protein sequence ID" value="PSR85661.1"/>
    <property type="molecule type" value="Genomic_DNA"/>
</dbReference>
<feature type="transmembrane region" description="Helical" evidence="9">
    <location>
        <begin position="72"/>
        <end position="90"/>
    </location>
</feature>
<evidence type="ECO:0000256" key="9">
    <source>
        <dbReference type="SAM" id="Phobius"/>
    </source>
</evidence>
<comment type="similarity">
    <text evidence="2 7">Belongs to the major facilitator superfamily. Sugar transporter (TC 2.A.1.1) family.</text>
</comment>
<dbReference type="OrthoDB" id="6612291at2759"/>
<feature type="transmembrane region" description="Helical" evidence="9">
    <location>
        <begin position="440"/>
        <end position="458"/>
    </location>
</feature>
<evidence type="ECO:0000256" key="6">
    <source>
        <dbReference type="ARBA" id="ARBA00023136"/>
    </source>
</evidence>
<comment type="subcellular location">
    <subcellularLocation>
        <location evidence="1">Membrane</location>
        <topology evidence="1">Multi-pass membrane protein</topology>
    </subcellularLocation>
</comment>
<dbReference type="Pfam" id="PF00083">
    <property type="entry name" value="Sugar_tr"/>
    <property type="match status" value="1"/>
</dbReference>
<feature type="transmembrane region" description="Helical" evidence="9">
    <location>
        <begin position="342"/>
        <end position="362"/>
    </location>
</feature>
<feature type="transmembrane region" description="Helical" evidence="9">
    <location>
        <begin position="12"/>
        <end position="30"/>
    </location>
</feature>
<dbReference type="InterPro" id="IPR050360">
    <property type="entry name" value="MFS_Sugar_Transporters"/>
</dbReference>
<dbReference type="PROSITE" id="PS00216">
    <property type="entry name" value="SUGAR_TRANSPORT_1"/>
    <property type="match status" value="1"/>
</dbReference>
<keyword evidence="5 9" id="KW-1133">Transmembrane helix</keyword>
<dbReference type="InterPro" id="IPR020846">
    <property type="entry name" value="MFS_dom"/>
</dbReference>
<dbReference type="InParanoid" id="A0A2T3A8C5"/>
<evidence type="ECO:0000256" key="5">
    <source>
        <dbReference type="ARBA" id="ARBA00022989"/>
    </source>
</evidence>
<feature type="transmembrane region" description="Helical" evidence="9">
    <location>
        <begin position="155"/>
        <end position="175"/>
    </location>
</feature>
<name>A0A2T3A8C5_9PEZI</name>
<evidence type="ECO:0000256" key="4">
    <source>
        <dbReference type="ARBA" id="ARBA00022692"/>
    </source>
</evidence>
<evidence type="ECO:0000256" key="8">
    <source>
        <dbReference type="SAM" id="MobiDB-lite"/>
    </source>
</evidence>
<gene>
    <name evidence="11" type="ORF">BD289DRAFT_409176</name>
</gene>
<proteinExistence type="inferred from homology"/>
<dbReference type="PANTHER" id="PTHR48022">
    <property type="entry name" value="PLASTIDIC GLUCOSE TRANSPORTER 4"/>
    <property type="match status" value="1"/>
</dbReference>
<evidence type="ECO:0000256" key="2">
    <source>
        <dbReference type="ARBA" id="ARBA00010992"/>
    </source>
</evidence>
<dbReference type="PRINTS" id="PR00171">
    <property type="entry name" value="SUGRTRNSPORT"/>
</dbReference>
<dbReference type="Proteomes" id="UP000241462">
    <property type="component" value="Unassembled WGS sequence"/>
</dbReference>
<keyword evidence="6 9" id="KW-0472">Membrane</keyword>
<evidence type="ECO:0000259" key="10">
    <source>
        <dbReference type="PROSITE" id="PS50850"/>
    </source>
</evidence>
<feature type="region of interest" description="Disordered" evidence="8">
    <location>
        <begin position="496"/>
        <end position="535"/>
    </location>
</feature>
<feature type="domain" description="Major facilitator superfamily (MFS) profile" evidence="10">
    <location>
        <begin position="17"/>
        <end position="462"/>
    </location>
</feature>
<evidence type="ECO:0000256" key="1">
    <source>
        <dbReference type="ARBA" id="ARBA00004141"/>
    </source>
</evidence>
<evidence type="ECO:0000313" key="11">
    <source>
        <dbReference type="EMBL" id="PSR85661.1"/>
    </source>
</evidence>
<evidence type="ECO:0000256" key="3">
    <source>
        <dbReference type="ARBA" id="ARBA00022448"/>
    </source>
</evidence>
<dbReference type="NCBIfam" id="TIGR00879">
    <property type="entry name" value="SP"/>
    <property type="match status" value="1"/>
</dbReference>
<dbReference type="SUPFAM" id="SSF103473">
    <property type="entry name" value="MFS general substrate transporter"/>
    <property type="match status" value="1"/>
</dbReference>
<dbReference type="InterPro" id="IPR036259">
    <property type="entry name" value="MFS_trans_sf"/>
</dbReference>
<dbReference type="AlphaFoldDB" id="A0A2T3A8C5"/>
<dbReference type="PANTHER" id="PTHR48022:SF45">
    <property type="entry name" value="MAJOR FACILITATOR SUPERFAMILY (MFS) PROFILE DOMAIN-CONTAINING PROTEIN-RELATED"/>
    <property type="match status" value="1"/>
</dbReference>
<dbReference type="GO" id="GO:0005351">
    <property type="term" value="F:carbohydrate:proton symporter activity"/>
    <property type="evidence" value="ECO:0007669"/>
    <property type="project" value="TreeGrafter"/>
</dbReference>
<dbReference type="InterPro" id="IPR005828">
    <property type="entry name" value="MFS_sugar_transport-like"/>
</dbReference>
<feature type="transmembrane region" description="Helical" evidence="9">
    <location>
        <begin position="368"/>
        <end position="396"/>
    </location>
</feature>
<dbReference type="Gene3D" id="1.20.1250.20">
    <property type="entry name" value="MFS general substrate transporter like domains"/>
    <property type="match status" value="1"/>
</dbReference>
<evidence type="ECO:0000313" key="12">
    <source>
        <dbReference type="Proteomes" id="UP000241462"/>
    </source>
</evidence>
<accession>A0A2T3A8C5</accession>
<dbReference type="GO" id="GO:0016020">
    <property type="term" value="C:membrane"/>
    <property type="evidence" value="ECO:0007669"/>
    <property type="project" value="UniProtKB-SubCell"/>
</dbReference>
<feature type="transmembrane region" description="Helical" evidence="9">
    <location>
        <begin position="408"/>
        <end position="434"/>
    </location>
</feature>
<feature type="compositionally biased region" description="Low complexity" evidence="8">
    <location>
        <begin position="496"/>
        <end position="507"/>
    </location>
</feature>
<dbReference type="InterPro" id="IPR003663">
    <property type="entry name" value="Sugar/inositol_transpt"/>
</dbReference>
<evidence type="ECO:0000256" key="7">
    <source>
        <dbReference type="RuleBase" id="RU003346"/>
    </source>
</evidence>
<keyword evidence="3 7" id="KW-0813">Transport</keyword>
<reference evidence="11 12" key="1">
    <citation type="journal article" date="2018" name="Mycol. Prog.">
        <title>Coniella lustricola, a new species from submerged detritus.</title>
        <authorList>
            <person name="Raudabaugh D.B."/>
            <person name="Iturriaga T."/>
            <person name="Carver A."/>
            <person name="Mondo S."/>
            <person name="Pangilinan J."/>
            <person name="Lipzen A."/>
            <person name="He G."/>
            <person name="Amirebrahimi M."/>
            <person name="Grigoriev I.V."/>
            <person name="Miller A.N."/>
        </authorList>
    </citation>
    <scope>NUCLEOTIDE SEQUENCE [LARGE SCALE GENOMIC DNA]</scope>
    <source>
        <strain evidence="11 12">B22-T-1</strain>
    </source>
</reference>
<feature type="transmembrane region" description="Helical" evidence="9">
    <location>
        <begin position="187"/>
        <end position="205"/>
    </location>
</feature>
<keyword evidence="4 9" id="KW-0812">Transmembrane</keyword>